<dbReference type="AlphaFoldDB" id="A0A7J7NAE7"/>
<evidence type="ECO:0000256" key="1">
    <source>
        <dbReference type="SAM" id="MobiDB-lite"/>
    </source>
</evidence>
<keyword evidence="3" id="KW-1185">Reference proteome</keyword>
<evidence type="ECO:0000313" key="3">
    <source>
        <dbReference type="Proteomes" id="UP000541444"/>
    </source>
</evidence>
<evidence type="ECO:0000313" key="2">
    <source>
        <dbReference type="EMBL" id="KAF6164063.1"/>
    </source>
</evidence>
<reference evidence="2 3" key="1">
    <citation type="journal article" date="2020" name="IScience">
        <title>Genome Sequencing of the Endangered Kingdonia uniflora (Circaeasteraceae, Ranunculales) Reveals Potential Mechanisms of Evolutionary Specialization.</title>
        <authorList>
            <person name="Sun Y."/>
            <person name="Deng T."/>
            <person name="Zhang A."/>
            <person name="Moore M.J."/>
            <person name="Landis J.B."/>
            <person name="Lin N."/>
            <person name="Zhang H."/>
            <person name="Zhang X."/>
            <person name="Huang J."/>
            <person name="Zhang X."/>
            <person name="Sun H."/>
            <person name="Wang H."/>
        </authorList>
    </citation>
    <scope>NUCLEOTIDE SEQUENCE [LARGE SCALE GENOMIC DNA]</scope>
    <source>
        <strain evidence="2">TB1705</strain>
        <tissue evidence="2">Leaf</tissue>
    </source>
</reference>
<sequence length="435" mass="49454">MNNNDLLDMWSYSDVERVGDVHFYFSLQGLDDEHEVNEPNPPIYINVEFVEPNIEQKHDEQEYDLSSYDLIDDDTSEDDISGDYMSGDDTSGHTIFNIDSEENSEDSDSEYNEWLVHGYTGEQSDVEFDETQLTLVGPSLEVNKPNVGGGGLINMLGSSETNNSGPSEPPLSELFKATKKLKKTKTNGPSEPPLENISMKTAASKNRKSRGCGNTIKVWDEPLSERVEVEPQTERARVEPQTNIGSRKKAQTKKQANKPKQKEKELKEKKNKNKDQGGEPTKPTNKRARPSDLPEEKLDVLPLVYDSDGEIVIIEEVGQTENGEQTGSGHQTKDIGVDNTDEIEDWTRWAEVHPDNLDVEEGYYSTHTLLEDDEEESTPKKNVGRKYDELKIGMVWGNVFEAKTFIRNYAIINKFEYYQVKNEDYRLKYKCGDEK</sequence>
<proteinExistence type="predicted"/>
<comment type="caution">
    <text evidence="2">The sequence shown here is derived from an EMBL/GenBank/DDBJ whole genome shotgun (WGS) entry which is preliminary data.</text>
</comment>
<protein>
    <recommendedName>
        <fullName evidence="4">Transposase MuDR plant domain-containing protein</fullName>
    </recommendedName>
</protein>
<name>A0A7J7NAE7_9MAGN</name>
<feature type="compositionally biased region" description="Basic and acidic residues" evidence="1">
    <location>
        <begin position="260"/>
        <end position="277"/>
    </location>
</feature>
<feature type="region of interest" description="Disordered" evidence="1">
    <location>
        <begin position="182"/>
        <end position="299"/>
    </location>
</feature>
<feature type="compositionally biased region" description="Basic and acidic residues" evidence="1">
    <location>
        <begin position="218"/>
        <end position="238"/>
    </location>
</feature>
<dbReference type="Proteomes" id="UP000541444">
    <property type="component" value="Unassembled WGS sequence"/>
</dbReference>
<accession>A0A7J7NAE7</accession>
<organism evidence="2 3">
    <name type="scientific">Kingdonia uniflora</name>
    <dbReference type="NCBI Taxonomy" id="39325"/>
    <lineage>
        <taxon>Eukaryota</taxon>
        <taxon>Viridiplantae</taxon>
        <taxon>Streptophyta</taxon>
        <taxon>Embryophyta</taxon>
        <taxon>Tracheophyta</taxon>
        <taxon>Spermatophyta</taxon>
        <taxon>Magnoliopsida</taxon>
        <taxon>Ranunculales</taxon>
        <taxon>Circaeasteraceae</taxon>
        <taxon>Kingdonia</taxon>
    </lineage>
</organism>
<gene>
    <name evidence="2" type="ORF">GIB67_017647</name>
</gene>
<evidence type="ECO:0008006" key="4">
    <source>
        <dbReference type="Google" id="ProtNLM"/>
    </source>
</evidence>
<feature type="compositionally biased region" description="Basic residues" evidence="1">
    <location>
        <begin position="246"/>
        <end position="259"/>
    </location>
</feature>
<dbReference type="EMBL" id="JACGCM010000940">
    <property type="protein sequence ID" value="KAF6164063.1"/>
    <property type="molecule type" value="Genomic_DNA"/>
</dbReference>
<feature type="compositionally biased region" description="Basic and acidic residues" evidence="1">
    <location>
        <begin position="289"/>
        <end position="299"/>
    </location>
</feature>